<proteinExistence type="predicted"/>
<dbReference type="SUPFAM" id="SSF46955">
    <property type="entry name" value="Putative DNA-binding domain"/>
    <property type="match status" value="1"/>
</dbReference>
<dbReference type="InterPro" id="IPR009061">
    <property type="entry name" value="DNA-bd_dom_put_sf"/>
</dbReference>
<evidence type="ECO:0000313" key="3">
    <source>
        <dbReference type="Proteomes" id="UP000192678"/>
    </source>
</evidence>
<keyword evidence="3" id="KW-1185">Reference proteome</keyword>
<sequence length="117" mass="13414">MSYTNTKALRFEETERNPLVLIDMATLKSMLNGVIGNALQNLNFNGANLKNGESLNESPDLMDMVEAVKFLKVSKVTIHNWKKKGIIKSHKMGRKLYFKRSELLEAIKRQKYSLNLI</sequence>
<dbReference type="EMBL" id="FWYB01000006">
    <property type="protein sequence ID" value="SMC95053.1"/>
    <property type="molecule type" value="Genomic_DNA"/>
</dbReference>
<dbReference type="STRING" id="475255.SAMN04488101_106172"/>
<dbReference type="RefSeq" id="WP_084289774.1">
    <property type="nucleotide sequence ID" value="NZ_FWYB01000006.1"/>
</dbReference>
<dbReference type="Pfam" id="PF12728">
    <property type="entry name" value="HTH_17"/>
    <property type="match status" value="1"/>
</dbReference>
<dbReference type="OrthoDB" id="1097811at2"/>
<organism evidence="2 3">
    <name type="scientific">Pedobacter nyackensis</name>
    <dbReference type="NCBI Taxonomy" id="475255"/>
    <lineage>
        <taxon>Bacteria</taxon>
        <taxon>Pseudomonadati</taxon>
        <taxon>Bacteroidota</taxon>
        <taxon>Sphingobacteriia</taxon>
        <taxon>Sphingobacteriales</taxon>
        <taxon>Sphingobacteriaceae</taxon>
        <taxon>Pedobacter</taxon>
    </lineage>
</organism>
<dbReference type="Proteomes" id="UP000192678">
    <property type="component" value="Unassembled WGS sequence"/>
</dbReference>
<feature type="domain" description="Helix-turn-helix" evidence="1">
    <location>
        <begin position="62"/>
        <end position="110"/>
    </location>
</feature>
<evidence type="ECO:0000313" key="2">
    <source>
        <dbReference type="EMBL" id="SMC95053.1"/>
    </source>
</evidence>
<evidence type="ECO:0000259" key="1">
    <source>
        <dbReference type="Pfam" id="PF12728"/>
    </source>
</evidence>
<protein>
    <submittedName>
        <fullName evidence="2">DNA binding domain-containing protein, excisionase family</fullName>
    </submittedName>
</protein>
<accession>A0A1W2DCF1</accession>
<dbReference type="InterPro" id="IPR041657">
    <property type="entry name" value="HTH_17"/>
</dbReference>
<dbReference type="AlphaFoldDB" id="A0A1W2DCF1"/>
<reference evidence="2 3" key="1">
    <citation type="submission" date="2017-04" db="EMBL/GenBank/DDBJ databases">
        <authorList>
            <person name="Afonso C.L."/>
            <person name="Miller P.J."/>
            <person name="Scott M.A."/>
            <person name="Spackman E."/>
            <person name="Goraichik I."/>
            <person name="Dimitrov K.M."/>
            <person name="Suarez D.L."/>
            <person name="Swayne D.E."/>
        </authorList>
    </citation>
    <scope>NUCLEOTIDE SEQUENCE [LARGE SCALE GENOMIC DNA]</scope>
    <source>
        <strain evidence="2 3">DSM 19625</strain>
    </source>
</reference>
<gene>
    <name evidence="2" type="ORF">SAMN04488101_106172</name>
</gene>
<name>A0A1W2DCF1_9SPHI</name>